<name>A0ABU2LR73_9ACTN</name>
<dbReference type="EMBL" id="JAVREM010000020">
    <property type="protein sequence ID" value="MDT0320087.1"/>
    <property type="molecule type" value="Genomic_DNA"/>
</dbReference>
<feature type="chain" id="PRO_5047061011" description="Lipoprotein" evidence="2">
    <location>
        <begin position="22"/>
        <end position="214"/>
    </location>
</feature>
<dbReference type="RefSeq" id="WP_311599771.1">
    <property type="nucleotide sequence ID" value="NZ_JAVREM010000020.1"/>
</dbReference>
<keyword evidence="4" id="KW-1185">Reference proteome</keyword>
<gene>
    <name evidence="3" type="ORF">RNC47_17270</name>
</gene>
<dbReference type="PROSITE" id="PS51257">
    <property type="entry name" value="PROKAR_LIPOPROTEIN"/>
    <property type="match status" value="1"/>
</dbReference>
<evidence type="ECO:0008006" key="5">
    <source>
        <dbReference type="Google" id="ProtNLM"/>
    </source>
</evidence>
<protein>
    <recommendedName>
        <fullName evidence="5">Lipoprotein</fullName>
    </recommendedName>
</protein>
<organism evidence="3 4">
    <name type="scientific">Streptomyces millisiae</name>
    <dbReference type="NCBI Taxonomy" id="3075542"/>
    <lineage>
        <taxon>Bacteria</taxon>
        <taxon>Bacillati</taxon>
        <taxon>Actinomycetota</taxon>
        <taxon>Actinomycetes</taxon>
        <taxon>Kitasatosporales</taxon>
        <taxon>Streptomycetaceae</taxon>
        <taxon>Streptomyces</taxon>
    </lineage>
</organism>
<accession>A0ABU2LR73</accession>
<evidence type="ECO:0000313" key="3">
    <source>
        <dbReference type="EMBL" id="MDT0320087.1"/>
    </source>
</evidence>
<feature type="compositionally biased region" description="Acidic residues" evidence="1">
    <location>
        <begin position="48"/>
        <end position="62"/>
    </location>
</feature>
<proteinExistence type="predicted"/>
<evidence type="ECO:0000256" key="1">
    <source>
        <dbReference type="SAM" id="MobiDB-lite"/>
    </source>
</evidence>
<dbReference type="Proteomes" id="UP001183420">
    <property type="component" value="Unassembled WGS sequence"/>
</dbReference>
<comment type="caution">
    <text evidence="3">The sequence shown here is derived from an EMBL/GenBank/DDBJ whole genome shotgun (WGS) entry which is preliminary data.</text>
</comment>
<evidence type="ECO:0000256" key="2">
    <source>
        <dbReference type="SAM" id="SignalP"/>
    </source>
</evidence>
<feature type="region of interest" description="Disordered" evidence="1">
    <location>
        <begin position="29"/>
        <end position="74"/>
    </location>
</feature>
<evidence type="ECO:0000313" key="4">
    <source>
        <dbReference type="Proteomes" id="UP001183420"/>
    </source>
</evidence>
<reference evidence="4" key="1">
    <citation type="submission" date="2023-07" db="EMBL/GenBank/DDBJ databases">
        <title>30 novel species of actinomycetes from the DSMZ collection.</title>
        <authorList>
            <person name="Nouioui I."/>
        </authorList>
    </citation>
    <scope>NUCLEOTIDE SEQUENCE [LARGE SCALE GENOMIC DNA]</scope>
    <source>
        <strain evidence="4">DSM 44918</strain>
    </source>
</reference>
<feature type="signal peptide" evidence="2">
    <location>
        <begin position="1"/>
        <end position="21"/>
    </location>
</feature>
<keyword evidence="2" id="KW-0732">Signal</keyword>
<sequence length="214" mass="21574">MRTAKSRVVRRVGGICGLAVAAALTVTACSEESGESADTTSEATESQQAEESEESTEVDESAADASGEAQGGGQAAAGDAVAVWITAIVEDRPVDACLAMGTPGADGALAANTAEMCEGEGPQAEQARQSVSALRESFAPENPGQPLAVEVAEGTESAGTVTFDGEQVTVDGQTLQDIVVSNSTGVEPGQIGIGIDASEIEGLWYVTDMSLSFG</sequence>